<dbReference type="InterPro" id="IPR024934">
    <property type="entry name" value="Rubredoxin-like_dom"/>
</dbReference>
<dbReference type="Gene3D" id="2.30.42.10">
    <property type="match status" value="1"/>
</dbReference>
<feature type="non-terminal residue" evidence="5">
    <location>
        <position position="1"/>
    </location>
</feature>
<comment type="caution">
    <text evidence="5">The sequence shown here is derived from an EMBL/GenBank/DDBJ whole genome shotgun (WGS) entry which is preliminary data.</text>
</comment>
<dbReference type="EMBL" id="QJKJ01010058">
    <property type="protein sequence ID" value="RDX74803.1"/>
    <property type="molecule type" value="Genomic_DNA"/>
</dbReference>
<accession>A0A371F9H7</accession>
<dbReference type="PANTHER" id="PTHR35498">
    <property type="entry name" value="PROTEIN LOW PSII ACCUMULATION 1, CHLOROPLASTIC"/>
    <property type="match status" value="1"/>
</dbReference>
<keyword evidence="1" id="KW-1133">Transmembrane helix</keyword>
<feature type="domain" description="PDZ" evidence="3">
    <location>
        <begin position="188"/>
        <end position="245"/>
    </location>
</feature>
<sequence>WGVREPIWIPLSDLLFFLFFSIPQKLSKERIRNNRSRDKITLSIESKSKTRGLQCTLVLIGELHQQFTVLEWLEAIQSIFSEHHKKIQRKRKTLCSILIIQSGWLSTHLTGNMSAVAAAGSSSSLSATFSTRRSPSLKYSHLSQSKTLTPPQCQKTSLQGLSLHEAKRGVSESFLGENRNSSSIAGRRLEITAKTAGASKTIEAEVDKPLGLTLGQKSGGGVVITAVDGGGNAARAGLKAGDQVLYTSSFFGDELWPADKLGFTKTAIQAKPDSVYFVVSRGANVDARATHICLDCGYIYTLQKPFDEQPDTYGCPQCQAPKKRFARYDVNTGKAIGGGLPPIGVIIGLVAGVGAVGALLVYGLQ</sequence>
<protein>
    <recommendedName>
        <fullName evidence="7">Rubredoxin-like domain-containing protein</fullName>
    </recommendedName>
</protein>
<keyword evidence="1" id="KW-0812">Transmembrane</keyword>
<dbReference type="OrthoDB" id="10264829at2759"/>
<feature type="signal peptide" evidence="2">
    <location>
        <begin position="1"/>
        <end position="27"/>
    </location>
</feature>
<evidence type="ECO:0000256" key="2">
    <source>
        <dbReference type="SAM" id="SignalP"/>
    </source>
</evidence>
<feature type="chain" id="PRO_5016763698" description="Rubredoxin-like domain-containing protein" evidence="2">
    <location>
        <begin position="28"/>
        <end position="365"/>
    </location>
</feature>
<dbReference type="PROSITE" id="PS50106">
    <property type="entry name" value="PDZ"/>
    <property type="match status" value="1"/>
</dbReference>
<feature type="domain" description="Rubredoxin-like" evidence="4">
    <location>
        <begin position="288"/>
        <end position="328"/>
    </location>
</feature>
<dbReference type="PANTHER" id="PTHR35498:SF5">
    <property type="entry name" value="RUBREDOXIN FAMILY PROTEIN"/>
    <property type="match status" value="1"/>
</dbReference>
<dbReference type="InterPro" id="IPR001478">
    <property type="entry name" value="PDZ"/>
</dbReference>
<evidence type="ECO:0000259" key="4">
    <source>
        <dbReference type="PROSITE" id="PS50903"/>
    </source>
</evidence>
<evidence type="ECO:0000313" key="5">
    <source>
        <dbReference type="EMBL" id="RDX74803.1"/>
    </source>
</evidence>
<evidence type="ECO:0000256" key="1">
    <source>
        <dbReference type="SAM" id="Phobius"/>
    </source>
</evidence>
<reference evidence="5" key="1">
    <citation type="submission" date="2018-05" db="EMBL/GenBank/DDBJ databases">
        <title>Draft genome of Mucuna pruriens seed.</title>
        <authorList>
            <person name="Nnadi N.E."/>
            <person name="Vos R."/>
            <person name="Hasami M.H."/>
            <person name="Devisetty U.K."/>
            <person name="Aguiy J.C."/>
        </authorList>
    </citation>
    <scope>NUCLEOTIDE SEQUENCE [LARGE SCALE GENOMIC DNA]</scope>
    <source>
        <strain evidence="5">JCA_2017</strain>
    </source>
</reference>
<name>A0A371F9H7_MUCPR</name>
<keyword evidence="2" id="KW-0732">Signal</keyword>
<dbReference type="Gene3D" id="2.20.28.10">
    <property type="match status" value="1"/>
</dbReference>
<feature type="transmembrane region" description="Helical" evidence="1">
    <location>
        <begin position="343"/>
        <end position="364"/>
    </location>
</feature>
<dbReference type="PROSITE" id="PS50903">
    <property type="entry name" value="RUBREDOXIN_LIKE"/>
    <property type="match status" value="1"/>
</dbReference>
<evidence type="ECO:0000259" key="3">
    <source>
        <dbReference type="PROSITE" id="PS50106"/>
    </source>
</evidence>
<keyword evidence="6" id="KW-1185">Reference proteome</keyword>
<dbReference type="STRING" id="157652.A0A371F9H7"/>
<dbReference type="SUPFAM" id="SSF50156">
    <property type="entry name" value="PDZ domain-like"/>
    <property type="match status" value="1"/>
</dbReference>
<organism evidence="5 6">
    <name type="scientific">Mucuna pruriens</name>
    <name type="common">Velvet bean</name>
    <name type="synonym">Dolichos pruriens</name>
    <dbReference type="NCBI Taxonomy" id="157652"/>
    <lineage>
        <taxon>Eukaryota</taxon>
        <taxon>Viridiplantae</taxon>
        <taxon>Streptophyta</taxon>
        <taxon>Embryophyta</taxon>
        <taxon>Tracheophyta</taxon>
        <taxon>Spermatophyta</taxon>
        <taxon>Magnoliopsida</taxon>
        <taxon>eudicotyledons</taxon>
        <taxon>Gunneridae</taxon>
        <taxon>Pentapetalae</taxon>
        <taxon>rosids</taxon>
        <taxon>fabids</taxon>
        <taxon>Fabales</taxon>
        <taxon>Fabaceae</taxon>
        <taxon>Papilionoideae</taxon>
        <taxon>50 kb inversion clade</taxon>
        <taxon>NPAAA clade</taxon>
        <taxon>indigoferoid/millettioid clade</taxon>
        <taxon>Phaseoleae</taxon>
        <taxon>Mucuna</taxon>
    </lineage>
</organism>
<dbReference type="GO" id="GO:0005506">
    <property type="term" value="F:iron ion binding"/>
    <property type="evidence" value="ECO:0007669"/>
    <property type="project" value="InterPro"/>
</dbReference>
<keyword evidence="1" id="KW-0472">Membrane</keyword>
<dbReference type="InterPro" id="IPR036034">
    <property type="entry name" value="PDZ_sf"/>
</dbReference>
<dbReference type="AlphaFoldDB" id="A0A371F9H7"/>
<proteinExistence type="predicted"/>
<dbReference type="SUPFAM" id="SSF57802">
    <property type="entry name" value="Rubredoxin-like"/>
    <property type="match status" value="1"/>
</dbReference>
<gene>
    <name evidence="5" type="ORF">CR513_45404</name>
</gene>
<evidence type="ECO:0008006" key="7">
    <source>
        <dbReference type="Google" id="ProtNLM"/>
    </source>
</evidence>
<evidence type="ECO:0000313" key="6">
    <source>
        <dbReference type="Proteomes" id="UP000257109"/>
    </source>
</evidence>
<dbReference type="Proteomes" id="UP000257109">
    <property type="component" value="Unassembled WGS sequence"/>
</dbReference>